<feature type="transmembrane region" description="Helical" evidence="6">
    <location>
        <begin position="383"/>
        <end position="403"/>
    </location>
</feature>
<feature type="transmembrane region" description="Helical" evidence="6">
    <location>
        <begin position="584"/>
        <end position="605"/>
    </location>
</feature>
<keyword evidence="2" id="KW-0813">Transport</keyword>
<dbReference type="InterPro" id="IPR004813">
    <property type="entry name" value="OPT"/>
</dbReference>
<evidence type="ECO:0000256" key="6">
    <source>
        <dbReference type="SAM" id="Phobius"/>
    </source>
</evidence>
<dbReference type="NCBIfam" id="TIGR00733">
    <property type="entry name" value="OPT family oligopeptide transporter"/>
    <property type="match status" value="1"/>
</dbReference>
<dbReference type="PANTHER" id="PTHR31645:SF0">
    <property type="entry name" value="OLIGOPEPTIDE TRANSPORTER YGL114W-RELATED"/>
    <property type="match status" value="1"/>
</dbReference>
<dbReference type="RefSeq" id="WP_321390425.1">
    <property type="nucleotide sequence ID" value="NZ_CP139487.1"/>
</dbReference>
<feature type="transmembrane region" description="Helical" evidence="6">
    <location>
        <begin position="114"/>
        <end position="133"/>
    </location>
</feature>
<feature type="transmembrane region" description="Helical" evidence="6">
    <location>
        <begin position="352"/>
        <end position="371"/>
    </location>
</feature>
<feature type="transmembrane region" description="Helical" evidence="6">
    <location>
        <begin position="48"/>
        <end position="66"/>
    </location>
</feature>
<evidence type="ECO:0000313" key="8">
    <source>
        <dbReference type="Proteomes" id="UP001324634"/>
    </source>
</evidence>
<proteinExistence type="predicted"/>
<dbReference type="AlphaFoldDB" id="A0AAX4HK18"/>
<dbReference type="EMBL" id="CP139487">
    <property type="protein sequence ID" value="WPU63540.1"/>
    <property type="molecule type" value="Genomic_DNA"/>
</dbReference>
<evidence type="ECO:0000256" key="4">
    <source>
        <dbReference type="ARBA" id="ARBA00022989"/>
    </source>
</evidence>
<accession>A0AAX4HK18</accession>
<evidence type="ECO:0000256" key="1">
    <source>
        <dbReference type="ARBA" id="ARBA00004141"/>
    </source>
</evidence>
<keyword evidence="4 6" id="KW-1133">Transmembrane helix</keyword>
<name>A0AAX4HK18_9BACT</name>
<feature type="transmembrane region" description="Helical" evidence="6">
    <location>
        <begin position="410"/>
        <end position="428"/>
    </location>
</feature>
<organism evidence="7 8">
    <name type="scientific">Peredibacter starrii</name>
    <dbReference type="NCBI Taxonomy" id="28202"/>
    <lineage>
        <taxon>Bacteria</taxon>
        <taxon>Pseudomonadati</taxon>
        <taxon>Bdellovibrionota</taxon>
        <taxon>Bacteriovoracia</taxon>
        <taxon>Bacteriovoracales</taxon>
        <taxon>Bacteriovoracaceae</taxon>
        <taxon>Peredibacter</taxon>
    </lineage>
</organism>
<feature type="transmembrane region" description="Helical" evidence="6">
    <location>
        <begin position="694"/>
        <end position="711"/>
    </location>
</feature>
<gene>
    <name evidence="7" type="ORF">SOO65_12660</name>
</gene>
<dbReference type="PANTHER" id="PTHR31645">
    <property type="entry name" value="OLIGOPEPTIDE TRANSPORTER YGL114W-RELATED"/>
    <property type="match status" value="1"/>
</dbReference>
<feature type="transmembrane region" description="Helical" evidence="6">
    <location>
        <begin position="611"/>
        <end position="631"/>
    </location>
</feature>
<dbReference type="Proteomes" id="UP001324634">
    <property type="component" value="Chromosome"/>
</dbReference>
<dbReference type="KEGG" id="psti:SOO65_12660"/>
<evidence type="ECO:0000256" key="5">
    <source>
        <dbReference type="ARBA" id="ARBA00023136"/>
    </source>
</evidence>
<dbReference type="GO" id="GO:0035673">
    <property type="term" value="F:oligopeptide transmembrane transporter activity"/>
    <property type="evidence" value="ECO:0007669"/>
    <property type="project" value="InterPro"/>
</dbReference>
<dbReference type="Pfam" id="PF03169">
    <property type="entry name" value="OPT"/>
    <property type="match status" value="2"/>
</dbReference>
<evidence type="ECO:0000313" key="7">
    <source>
        <dbReference type="EMBL" id="WPU63540.1"/>
    </source>
</evidence>
<feature type="transmembrane region" description="Helical" evidence="6">
    <location>
        <begin position="20"/>
        <end position="42"/>
    </location>
</feature>
<dbReference type="GO" id="GO:0016020">
    <property type="term" value="C:membrane"/>
    <property type="evidence" value="ECO:0007669"/>
    <property type="project" value="UniProtKB-SubCell"/>
</dbReference>
<evidence type="ECO:0000256" key="3">
    <source>
        <dbReference type="ARBA" id="ARBA00022692"/>
    </source>
</evidence>
<keyword evidence="5 6" id="KW-0472">Membrane</keyword>
<keyword evidence="3 6" id="KW-0812">Transmembrane</keyword>
<protein>
    <submittedName>
        <fullName evidence="7">Oligopeptide transporter, OPT family</fullName>
    </submittedName>
</protein>
<dbReference type="InterPro" id="IPR045035">
    <property type="entry name" value="YSL-like"/>
</dbReference>
<feature type="transmembrane region" description="Helical" evidence="6">
    <location>
        <begin position="448"/>
        <end position="468"/>
    </location>
</feature>
<comment type="subcellular location">
    <subcellularLocation>
        <location evidence="1">Membrane</location>
        <topology evidence="1">Multi-pass membrane protein</topology>
    </subcellularLocation>
</comment>
<sequence length="717" mass="75600">MSKDFKPFISHTEKLKEFTLGPILMGVFLGILFGASSLYLALKVGMTVSASIPVAVLSITLFKGISKMFGFRHATILENNMVQTTGSAGESIAFGVAVTMPALLILGYDLDVGRIMTVSILGGLLGVLMMIPLRQALIVKEHGKLIYPEGTACAEVLIVGEKGGSSGKIVFGGFFLGLFYKFFNVGLRLWKDVPERAFSFFKGSAVAAEVSPELLGVGYIIGLRTAAIMMAGGVLSSFVLIPMISLFGGALTEPLFPAKTLIRDMEIHDIWRNYVLYIGAGAVAAGGIISLFQSLPTIIHGAKSGLKSVMGSKGSIESKNRTEDDLPFSFVVIGTILMVLGLWFAPALHINLFSALLIVLFGFLFVTVSSRLTGEIGSSSNPISGMTVATLLLTCLVFLAVGWIGPEHRVGALSIAAVVCIAASNGGTTSQDLKTGYLVGATPRLQQWGLLIGALTSAIVIGYSLILLNDASTVYTKKVPDYTVTDMSLLKEKQKVAGVESVKDQNEYFVLQVTEQSNAEMLGVLSPGKYLVDNAGKVTYLVDPGINGSVNKRDDGTSVTKYEAPKARLMSLIIDGILTQKLPWGLVLLGVALAIVLELCGISALPFAVGVYLPISASTPIFVGGLVRWLVERKTKAPESELEADTGPGVLFSSGLIAGGSIAGILLAVTQIMPGVSDALDFSGKMGGMATSDLFATLVFGGAAVILFAVGRKKPKL</sequence>
<feature type="transmembrane region" description="Helical" evidence="6">
    <location>
        <begin position="87"/>
        <end position="108"/>
    </location>
</feature>
<feature type="transmembrane region" description="Helical" evidence="6">
    <location>
        <begin position="326"/>
        <end position="345"/>
    </location>
</feature>
<evidence type="ECO:0000256" key="2">
    <source>
        <dbReference type="ARBA" id="ARBA00022448"/>
    </source>
</evidence>
<feature type="transmembrane region" description="Helical" evidence="6">
    <location>
        <begin position="273"/>
        <end position="292"/>
    </location>
</feature>
<keyword evidence="8" id="KW-1185">Reference proteome</keyword>
<feature type="transmembrane region" description="Helical" evidence="6">
    <location>
        <begin position="226"/>
        <end position="252"/>
    </location>
</feature>
<reference evidence="7 8" key="1">
    <citation type="submission" date="2023-11" db="EMBL/GenBank/DDBJ databases">
        <title>Peredibacter starrii A3.12.</title>
        <authorList>
            <person name="Mitchell R.J."/>
        </authorList>
    </citation>
    <scope>NUCLEOTIDE SEQUENCE [LARGE SCALE GENOMIC DNA]</scope>
    <source>
        <strain evidence="7 8">A3.12</strain>
    </source>
</reference>
<feature type="transmembrane region" description="Helical" evidence="6">
    <location>
        <begin position="651"/>
        <end position="674"/>
    </location>
</feature>
<dbReference type="InterPro" id="IPR004814">
    <property type="entry name" value="Oligopep_transpt"/>
</dbReference>
<feature type="transmembrane region" description="Helical" evidence="6">
    <location>
        <begin position="169"/>
        <end position="190"/>
    </location>
</feature>